<accession>A0ABS9Z566</accession>
<keyword evidence="4 7" id="KW-0472">Membrane</keyword>
<evidence type="ECO:0000256" key="3">
    <source>
        <dbReference type="ARBA" id="ARBA00022729"/>
    </source>
</evidence>
<dbReference type="InterPro" id="IPR000527">
    <property type="entry name" value="Flag_Lring"/>
</dbReference>
<dbReference type="PANTHER" id="PTHR34933">
    <property type="entry name" value="FLAGELLAR L-RING PROTEIN"/>
    <property type="match status" value="1"/>
</dbReference>
<keyword evidence="6 7" id="KW-0998">Cell outer membrane</keyword>
<dbReference type="RefSeq" id="WP_243066244.1">
    <property type="nucleotide sequence ID" value="NZ_JAIVFK010000014.1"/>
</dbReference>
<comment type="similarity">
    <text evidence="2 7">Belongs to the FlgH family.</text>
</comment>
<proteinExistence type="inferred from homology"/>
<reference evidence="9" key="1">
    <citation type="journal article" date="2022" name="ISME J.">
        <title>Identification of active gaseous-alkane degraders at natural gas seeps.</title>
        <authorList>
            <person name="Farhan Ul Haque M."/>
            <person name="Hernandez M."/>
            <person name="Crombie A.T."/>
            <person name="Murrell J.C."/>
        </authorList>
    </citation>
    <scope>NUCLEOTIDE SEQUENCE</scope>
    <source>
        <strain evidence="9">PC2</strain>
    </source>
</reference>
<evidence type="ECO:0000256" key="4">
    <source>
        <dbReference type="ARBA" id="ARBA00023136"/>
    </source>
</evidence>
<comment type="function">
    <text evidence="1 7">Assembles around the rod to form the L-ring and probably protects the motor/basal body from shearing forces during rotation.</text>
</comment>
<dbReference type="NCBIfam" id="NF001305">
    <property type="entry name" value="PRK00249.1-5"/>
    <property type="match status" value="1"/>
</dbReference>
<evidence type="ECO:0000256" key="2">
    <source>
        <dbReference type="ARBA" id="ARBA00006929"/>
    </source>
</evidence>
<evidence type="ECO:0000313" key="10">
    <source>
        <dbReference type="Proteomes" id="UP001139104"/>
    </source>
</evidence>
<dbReference type="PRINTS" id="PR01008">
    <property type="entry name" value="FLGLRINGFLGH"/>
</dbReference>
<dbReference type="PANTHER" id="PTHR34933:SF1">
    <property type="entry name" value="FLAGELLAR L-RING PROTEIN"/>
    <property type="match status" value="1"/>
</dbReference>
<dbReference type="Pfam" id="PF02107">
    <property type="entry name" value="FlgH"/>
    <property type="match status" value="1"/>
</dbReference>
<organism evidence="9 10">
    <name type="scientific">Candidatus Rhodoblastus alkanivorans</name>
    <dbReference type="NCBI Taxonomy" id="2954117"/>
    <lineage>
        <taxon>Bacteria</taxon>
        <taxon>Pseudomonadati</taxon>
        <taxon>Pseudomonadota</taxon>
        <taxon>Alphaproteobacteria</taxon>
        <taxon>Hyphomicrobiales</taxon>
        <taxon>Rhodoblastaceae</taxon>
        <taxon>Rhodoblastus</taxon>
    </lineage>
</organism>
<keyword evidence="10" id="KW-1185">Reference proteome</keyword>
<evidence type="ECO:0000256" key="8">
    <source>
        <dbReference type="SAM" id="SignalP"/>
    </source>
</evidence>
<evidence type="ECO:0000256" key="7">
    <source>
        <dbReference type="HAMAP-Rule" id="MF_00415"/>
    </source>
</evidence>
<evidence type="ECO:0000256" key="5">
    <source>
        <dbReference type="ARBA" id="ARBA00023143"/>
    </source>
</evidence>
<gene>
    <name evidence="7 9" type="primary">flgH</name>
    <name evidence="9" type="ORF">K2U94_05460</name>
</gene>
<keyword evidence="5 7" id="KW-0975">Bacterial flagellum</keyword>
<feature type="signal peptide" evidence="8">
    <location>
        <begin position="1"/>
        <end position="23"/>
    </location>
</feature>
<protein>
    <recommendedName>
        <fullName evidence="7">Flagellar L-ring protein</fullName>
    </recommendedName>
    <alternativeName>
        <fullName evidence="7">Basal body L-ring protein</fullName>
    </alternativeName>
</protein>
<keyword evidence="9" id="KW-0969">Cilium</keyword>
<sequence>MIVRSRLVAAQILALLLAAPLSGCNERSRLFVAPAMSPVGSGFVANTDPALYELAPRRHPSGASLFVDGAANLFTDSRAMKVGDVITVVIMINDKASFGNTTGRSQTAQESMGFDWIFNQNMYQNKVNALGDLNSSSSSNGQGSIDRSEKVQLSIAAVVTRVLANGNLVISGTQEVRVNFEKRVLHVAGIVRPRDINSNNTIGYDKIAEARISYGGQGRISEVQQPAWGQQVFDALKPF</sequence>
<comment type="caution">
    <text evidence="9">The sequence shown here is derived from an EMBL/GenBank/DDBJ whole genome shotgun (WGS) entry which is preliminary data.</text>
</comment>
<evidence type="ECO:0000256" key="1">
    <source>
        <dbReference type="ARBA" id="ARBA00002591"/>
    </source>
</evidence>
<dbReference type="HAMAP" id="MF_00415">
    <property type="entry name" value="FlgH"/>
    <property type="match status" value="1"/>
</dbReference>
<comment type="subunit">
    <text evidence="7">The basal body constitutes a major portion of the flagellar organelle and consists of four rings (L,P,S, and M) mounted on a central rod.</text>
</comment>
<comment type="subcellular location">
    <subcellularLocation>
        <location evidence="7">Cell outer membrane</location>
    </subcellularLocation>
    <subcellularLocation>
        <location evidence="7">Bacterial flagellum basal body</location>
    </subcellularLocation>
</comment>
<name>A0ABS9Z566_9HYPH</name>
<dbReference type="EMBL" id="JAIVFP010000001">
    <property type="protein sequence ID" value="MCI4682216.1"/>
    <property type="molecule type" value="Genomic_DNA"/>
</dbReference>
<dbReference type="Proteomes" id="UP001139104">
    <property type="component" value="Unassembled WGS sequence"/>
</dbReference>
<keyword evidence="9" id="KW-0966">Cell projection</keyword>
<keyword evidence="9" id="KW-0282">Flagellum</keyword>
<evidence type="ECO:0000313" key="9">
    <source>
        <dbReference type="EMBL" id="MCI4682216.1"/>
    </source>
</evidence>
<evidence type="ECO:0000256" key="6">
    <source>
        <dbReference type="ARBA" id="ARBA00023237"/>
    </source>
</evidence>
<keyword evidence="3 8" id="KW-0732">Signal</keyword>
<feature type="chain" id="PRO_5046116631" description="Flagellar L-ring protein" evidence="8">
    <location>
        <begin position="24"/>
        <end position="239"/>
    </location>
</feature>